<dbReference type="RefSeq" id="WP_021459317.1">
    <property type="nucleotide sequence ID" value="NZ_AP019698.1"/>
</dbReference>
<dbReference type="EMBL" id="KY363215">
    <property type="protein sequence ID" value="APY23820.1"/>
    <property type="molecule type" value="Genomic_DNA"/>
</dbReference>
<name>A0A1W5QGG4_9STAP</name>
<accession>A0A1W5QGG4</accession>
<sequence>MWKNIEISVSFIIFLVAFIFAIYSFYDNSIALGVGAFICSLVNLYYMIKELKEKREGNY</sequence>
<dbReference type="GeneID" id="97288815"/>
<keyword evidence="1" id="KW-1133">Transmembrane helix</keyword>
<dbReference type="AlphaFoldDB" id="A0A1W5QGG4"/>
<evidence type="ECO:0000256" key="1">
    <source>
        <dbReference type="SAM" id="Phobius"/>
    </source>
</evidence>
<feature type="transmembrane region" description="Helical" evidence="1">
    <location>
        <begin position="7"/>
        <end position="24"/>
    </location>
</feature>
<keyword evidence="1" id="KW-0472">Membrane</keyword>
<keyword evidence="1" id="KW-0812">Transmembrane</keyword>
<feature type="transmembrane region" description="Helical" evidence="1">
    <location>
        <begin position="30"/>
        <end position="48"/>
    </location>
</feature>
<proteinExistence type="predicted"/>
<reference evidence="2" key="1">
    <citation type="journal article" date="2017" name="MSphere">
        <title>Novel beta-lactamase blaARL in Staphylococcus arlettae.</title>
        <authorList>
            <person name="Andreis S.N."/>
            <person name="Perreten V."/>
            <person name="Schwendener S."/>
        </authorList>
    </citation>
    <scope>NUCLEOTIDE SEQUENCE</scope>
    <source>
        <strain evidence="2">SAN1670</strain>
    </source>
</reference>
<evidence type="ECO:0000313" key="2">
    <source>
        <dbReference type="EMBL" id="APY23820.1"/>
    </source>
</evidence>
<organism evidence="2">
    <name type="scientific">Staphylococcus arlettae</name>
    <dbReference type="NCBI Taxonomy" id="29378"/>
    <lineage>
        <taxon>Bacteria</taxon>
        <taxon>Bacillati</taxon>
        <taxon>Bacillota</taxon>
        <taxon>Bacilli</taxon>
        <taxon>Bacillales</taxon>
        <taxon>Staphylococcaceae</taxon>
        <taxon>Staphylococcus</taxon>
    </lineage>
</organism>
<protein>
    <submittedName>
        <fullName evidence="2">Uncharacterized protein</fullName>
    </submittedName>
</protein>